<evidence type="ECO:0000313" key="8">
    <source>
        <dbReference type="Proteomes" id="UP000594749"/>
    </source>
</evidence>
<dbReference type="OrthoDB" id="9804590at2"/>
<dbReference type="PROSITE" id="PS51687">
    <property type="entry name" value="SAM_MT_RNA_M5U"/>
    <property type="match status" value="1"/>
</dbReference>
<dbReference type="CDD" id="cd02440">
    <property type="entry name" value="AdoMet_MTases"/>
    <property type="match status" value="1"/>
</dbReference>
<evidence type="ECO:0000313" key="7">
    <source>
        <dbReference type="EMBL" id="QOQ87030.1"/>
    </source>
</evidence>
<accession>A0A7M1LF17</accession>
<feature type="binding site" evidence="5">
    <location>
        <position position="240"/>
    </location>
    <ligand>
        <name>S-adenosyl-L-methionine</name>
        <dbReference type="ChEBI" id="CHEBI:59789"/>
    </ligand>
</feature>
<dbReference type="SUPFAM" id="SSF53335">
    <property type="entry name" value="S-adenosyl-L-methionine-dependent methyltransferases"/>
    <property type="match status" value="1"/>
</dbReference>
<dbReference type="Proteomes" id="UP000594749">
    <property type="component" value="Chromosome"/>
</dbReference>
<comment type="similarity">
    <text evidence="5">Belongs to the class I-like SAM-binding methyltransferase superfamily. RNA M5U methyltransferase family.</text>
</comment>
<evidence type="ECO:0000256" key="1">
    <source>
        <dbReference type="ARBA" id="ARBA00022603"/>
    </source>
</evidence>
<dbReference type="Gene3D" id="2.40.50.1070">
    <property type="match status" value="1"/>
</dbReference>
<dbReference type="InterPro" id="IPR029063">
    <property type="entry name" value="SAM-dependent_MTases_sf"/>
</dbReference>
<dbReference type="InterPro" id="IPR030390">
    <property type="entry name" value="MeTrfase_TrmA_AS"/>
</dbReference>
<dbReference type="InterPro" id="IPR011869">
    <property type="entry name" value="TrmA_MeTrfase"/>
</dbReference>
<evidence type="ECO:0000256" key="6">
    <source>
        <dbReference type="PROSITE-ProRule" id="PRU10015"/>
    </source>
</evidence>
<dbReference type="RefSeq" id="WP_025803387.1">
    <property type="nucleotide sequence ID" value="NZ_CP053842.1"/>
</dbReference>
<dbReference type="GO" id="GO:0030697">
    <property type="term" value="F:tRNA (uracil(54)-C5)-methyltransferase activity, S-adenosyl methionine-dependent"/>
    <property type="evidence" value="ECO:0007669"/>
    <property type="project" value="UniProtKB-EC"/>
</dbReference>
<keyword evidence="1 5" id="KW-0489">Methyltransferase</keyword>
<feature type="active site" evidence="6">
    <location>
        <position position="324"/>
    </location>
</feature>
<keyword evidence="4" id="KW-0819">tRNA processing</keyword>
<gene>
    <name evidence="7" type="primary">trmA</name>
    <name evidence="7" type="ORF">IMC76_07400</name>
</gene>
<keyword evidence="8" id="KW-1185">Reference proteome</keyword>
<dbReference type="AlphaFoldDB" id="A0A7M1LF17"/>
<dbReference type="Pfam" id="PF05958">
    <property type="entry name" value="tRNA_U5-meth_tr"/>
    <property type="match status" value="1"/>
</dbReference>
<dbReference type="EC" id="2.1.1.35" evidence="7"/>
<dbReference type="GO" id="GO:0032259">
    <property type="term" value="P:methylation"/>
    <property type="evidence" value="ECO:0007669"/>
    <property type="project" value="UniProtKB-KW"/>
</dbReference>
<proteinExistence type="inferred from homology"/>
<name>A0A7M1LF17_9BACT</name>
<protein>
    <submittedName>
        <fullName evidence="7">tRNA (Uridine(54)-C5)-methyltransferase TrmA</fullName>
        <ecNumber evidence="7">2.1.1.35</ecNumber>
    </submittedName>
</protein>
<dbReference type="GO" id="GO:0000049">
    <property type="term" value="F:tRNA binding"/>
    <property type="evidence" value="ECO:0007669"/>
    <property type="project" value="TreeGrafter"/>
</dbReference>
<dbReference type="EMBL" id="CP063078">
    <property type="protein sequence ID" value="QOQ87030.1"/>
    <property type="molecule type" value="Genomic_DNA"/>
</dbReference>
<reference evidence="7 8" key="1">
    <citation type="submission" date="2020-10" db="EMBL/GenBank/DDBJ databases">
        <title>Campylobacter and Helicobacter PacBio genomes.</title>
        <authorList>
            <person name="Lane C."/>
        </authorList>
    </citation>
    <scope>NUCLEOTIDE SEQUENCE [LARGE SCALE GENOMIC DNA]</scope>
    <source>
        <strain evidence="7 8">2016D-0077</strain>
    </source>
</reference>
<feature type="active site" description="Nucleophile" evidence="5">
    <location>
        <position position="324"/>
    </location>
</feature>
<keyword evidence="2 5" id="KW-0808">Transferase</keyword>
<dbReference type="InterPro" id="IPR010280">
    <property type="entry name" value="U5_MeTrfase_fam"/>
</dbReference>
<feature type="binding site" evidence="5">
    <location>
        <position position="192"/>
    </location>
    <ligand>
        <name>S-adenosyl-L-methionine</name>
        <dbReference type="ChEBI" id="CHEBI:59789"/>
    </ligand>
</feature>
<feature type="binding site" evidence="5">
    <location>
        <position position="299"/>
    </location>
    <ligand>
        <name>S-adenosyl-L-methionine</name>
        <dbReference type="ChEBI" id="CHEBI:59789"/>
    </ligand>
</feature>
<keyword evidence="3 5" id="KW-0949">S-adenosyl-L-methionine</keyword>
<evidence type="ECO:0000256" key="5">
    <source>
        <dbReference type="PROSITE-ProRule" id="PRU01024"/>
    </source>
</evidence>
<dbReference type="HAMAP" id="MF_01011">
    <property type="entry name" value="RNA_methyltr_TrmA"/>
    <property type="match status" value="1"/>
</dbReference>
<dbReference type="PROSITE" id="PS01230">
    <property type="entry name" value="TRMA_1"/>
    <property type="match status" value="1"/>
</dbReference>
<dbReference type="Gene3D" id="3.40.50.150">
    <property type="entry name" value="Vaccinia Virus protein VP39"/>
    <property type="match status" value="1"/>
</dbReference>
<feature type="binding site" evidence="5">
    <location>
        <position position="219"/>
    </location>
    <ligand>
        <name>S-adenosyl-L-methionine</name>
        <dbReference type="ChEBI" id="CHEBI:59789"/>
    </ligand>
</feature>
<sequence>MKNSHCKHLKECASCTFDTSYDEQIGLKKDFIASKFSKFYKGEFKVFRSKTKHYRCRAEFGIYHENDRLSYTMNGLNTKYLKIDECPKVDEKIANLMPNLLKNLEKDEKLKFKLFGVEFVATSSDILAILLYHKDINSIKDELLNLAKILDINLIARSRGKKLVFGSEILNDTLNIKDKIYHYKFESGAFLQPNKAINEAMISFISDNIKAPKDLLEMYCGHGNFTIPLSFKFRRVLANEISKSSIKNATLNCELNGVSNINFLRMSSEELIRAFGGESFRRLSGVNLNEFDFSHILVDPPRAGLDKSVINFIKNHENIIYISCNPLTLEENLNDLCKTHEVINFAIFDQFVHTKHIECGVILRRKDDI</sequence>
<dbReference type="GO" id="GO:0019843">
    <property type="term" value="F:rRNA binding"/>
    <property type="evidence" value="ECO:0007669"/>
    <property type="project" value="TreeGrafter"/>
</dbReference>
<evidence type="ECO:0000256" key="4">
    <source>
        <dbReference type="ARBA" id="ARBA00022694"/>
    </source>
</evidence>
<dbReference type="PANTHER" id="PTHR47790">
    <property type="entry name" value="TRNA/TMRNA (URACIL-C(5))-METHYLTRANSFERASE"/>
    <property type="match status" value="1"/>
</dbReference>
<dbReference type="GO" id="GO:0005829">
    <property type="term" value="C:cytosol"/>
    <property type="evidence" value="ECO:0007669"/>
    <property type="project" value="TreeGrafter"/>
</dbReference>
<dbReference type="PANTHER" id="PTHR47790:SF2">
    <property type="entry name" value="TRNA_TMRNA (URACIL-C(5))-METHYLTRANSFERASE"/>
    <property type="match status" value="1"/>
</dbReference>
<dbReference type="NCBIfam" id="TIGR02143">
    <property type="entry name" value="trmA_only"/>
    <property type="match status" value="1"/>
</dbReference>
<organism evidence="7 8">
    <name type="scientific">Campylobacter corcagiensis</name>
    <dbReference type="NCBI Taxonomy" id="1448857"/>
    <lineage>
        <taxon>Bacteria</taxon>
        <taxon>Pseudomonadati</taxon>
        <taxon>Campylobacterota</taxon>
        <taxon>Epsilonproteobacteria</taxon>
        <taxon>Campylobacterales</taxon>
        <taxon>Campylobacteraceae</taxon>
        <taxon>Campylobacter</taxon>
    </lineage>
</organism>
<dbReference type="GO" id="GO:0008033">
    <property type="term" value="P:tRNA processing"/>
    <property type="evidence" value="ECO:0007669"/>
    <property type="project" value="UniProtKB-KW"/>
</dbReference>
<evidence type="ECO:0000256" key="2">
    <source>
        <dbReference type="ARBA" id="ARBA00022679"/>
    </source>
</evidence>
<evidence type="ECO:0000256" key="3">
    <source>
        <dbReference type="ARBA" id="ARBA00022691"/>
    </source>
</evidence>